<keyword evidence="2" id="KW-0472">Membrane</keyword>
<dbReference type="AlphaFoldDB" id="A0A5D4FS03"/>
<evidence type="ECO:0000313" key="4">
    <source>
        <dbReference type="Proteomes" id="UP000324726"/>
    </source>
</evidence>
<reference evidence="3 4" key="1">
    <citation type="submission" date="2019-08" db="EMBL/GenBank/DDBJ databases">
        <title>Draft genome of C. urealyticum strain VH4248.</title>
        <authorList>
            <person name="Navas J."/>
        </authorList>
    </citation>
    <scope>NUCLEOTIDE SEQUENCE [LARGE SCALE GENOMIC DNA]</scope>
    <source>
        <strain evidence="3 4">VH4248</strain>
    </source>
</reference>
<feature type="region of interest" description="Disordered" evidence="1">
    <location>
        <begin position="1"/>
        <end position="52"/>
    </location>
</feature>
<evidence type="ECO:0000313" key="3">
    <source>
        <dbReference type="EMBL" id="TYR17000.1"/>
    </source>
</evidence>
<dbReference type="Proteomes" id="UP000324726">
    <property type="component" value="Unassembled WGS sequence"/>
</dbReference>
<comment type="caution">
    <text evidence="3">The sequence shown here is derived from an EMBL/GenBank/DDBJ whole genome shotgun (WGS) entry which is preliminary data.</text>
</comment>
<keyword evidence="2" id="KW-0812">Transmembrane</keyword>
<feature type="transmembrane region" description="Helical" evidence="2">
    <location>
        <begin position="88"/>
        <end position="105"/>
    </location>
</feature>
<dbReference type="EMBL" id="VSZI01000002">
    <property type="protein sequence ID" value="TYR17000.1"/>
    <property type="molecule type" value="Genomic_DNA"/>
</dbReference>
<evidence type="ECO:0000256" key="1">
    <source>
        <dbReference type="SAM" id="MobiDB-lite"/>
    </source>
</evidence>
<sequence>MSKPEDVARGTREDRPVGGAASGLDERAGGAGGRTGEAARSGAPTGEVDPDGQRKKLVWESALGFVGFFTLLAGVQAVWNVFQPEPSPWPGVFFAVLLLLSWLVWRRYRRYREY</sequence>
<dbReference type="RefSeq" id="WP_148813271.1">
    <property type="nucleotide sequence ID" value="NZ_CP136640.1"/>
</dbReference>
<evidence type="ECO:0000256" key="2">
    <source>
        <dbReference type="SAM" id="Phobius"/>
    </source>
</evidence>
<name>A0A5D4FS03_9CORY</name>
<feature type="compositionally biased region" description="Basic and acidic residues" evidence="1">
    <location>
        <begin position="1"/>
        <end position="16"/>
    </location>
</feature>
<gene>
    <name evidence="3" type="ORF">FYJ87_09190</name>
</gene>
<protein>
    <submittedName>
        <fullName evidence="3">Uncharacterized protein</fullName>
    </submittedName>
</protein>
<organism evidence="3 4">
    <name type="scientific">Corynebacterium urealyticum</name>
    <dbReference type="NCBI Taxonomy" id="43771"/>
    <lineage>
        <taxon>Bacteria</taxon>
        <taxon>Bacillati</taxon>
        <taxon>Actinomycetota</taxon>
        <taxon>Actinomycetes</taxon>
        <taxon>Mycobacteriales</taxon>
        <taxon>Corynebacteriaceae</taxon>
        <taxon>Corynebacterium</taxon>
    </lineage>
</organism>
<feature type="transmembrane region" description="Helical" evidence="2">
    <location>
        <begin position="62"/>
        <end position="82"/>
    </location>
</feature>
<keyword evidence="2" id="KW-1133">Transmembrane helix</keyword>
<proteinExistence type="predicted"/>
<accession>A0A5D4FS03</accession>